<dbReference type="SUPFAM" id="SSF159894">
    <property type="entry name" value="YgaC/TfoX-N like"/>
    <property type="match status" value="1"/>
</dbReference>
<name>A0A437MFH1_9PROT</name>
<accession>A0A437MFH1</accession>
<keyword evidence="2" id="KW-1185">Reference proteome</keyword>
<organism evidence="1 2">
    <name type="scientific">Rhodovarius crocodyli</name>
    <dbReference type="NCBI Taxonomy" id="1979269"/>
    <lineage>
        <taxon>Bacteria</taxon>
        <taxon>Pseudomonadati</taxon>
        <taxon>Pseudomonadota</taxon>
        <taxon>Alphaproteobacteria</taxon>
        <taxon>Acetobacterales</taxon>
        <taxon>Roseomonadaceae</taxon>
        <taxon>Rhodovarius</taxon>
    </lineage>
</organism>
<evidence type="ECO:0000313" key="2">
    <source>
        <dbReference type="Proteomes" id="UP000282957"/>
    </source>
</evidence>
<protein>
    <submittedName>
        <fullName evidence="1">Cold-shock protein</fullName>
    </submittedName>
</protein>
<reference evidence="1 2" key="1">
    <citation type="submission" date="2019-01" db="EMBL/GenBank/DDBJ databases">
        <authorList>
            <person name="Chen W.-M."/>
        </authorList>
    </citation>
    <scope>NUCLEOTIDE SEQUENCE [LARGE SCALE GENOMIC DNA]</scope>
    <source>
        <strain evidence="1 2">CCP-6</strain>
    </source>
</reference>
<dbReference type="RefSeq" id="WP_127788306.1">
    <property type="nucleotide sequence ID" value="NZ_SACL01000004.1"/>
</dbReference>
<dbReference type="AlphaFoldDB" id="A0A437MFH1"/>
<dbReference type="EMBL" id="SACL01000004">
    <property type="protein sequence ID" value="RVT96373.1"/>
    <property type="molecule type" value="Genomic_DNA"/>
</dbReference>
<dbReference type="Proteomes" id="UP000282957">
    <property type="component" value="Unassembled WGS sequence"/>
</dbReference>
<dbReference type="OrthoDB" id="214902at2"/>
<sequence>MTRDHGLEELLREELGDDPAVSEKAMFGGLAFLWHGRLLCAARHDGMLVRLGKGQDGWALEQPDIRPMAARMPGWIKAGPDAYGDDALRAKLLAQAFEVVRGLE</sequence>
<proteinExistence type="predicted"/>
<evidence type="ECO:0000313" key="1">
    <source>
        <dbReference type="EMBL" id="RVT96373.1"/>
    </source>
</evidence>
<comment type="caution">
    <text evidence="1">The sequence shown here is derived from an EMBL/GenBank/DDBJ whole genome shotgun (WGS) entry which is preliminary data.</text>
</comment>
<gene>
    <name evidence="1" type="ORF">EOD42_14810</name>
</gene>